<organism evidence="1 2">
    <name type="scientific">Nannocystis radixulma</name>
    <dbReference type="NCBI Taxonomy" id="2995305"/>
    <lineage>
        <taxon>Bacteria</taxon>
        <taxon>Pseudomonadati</taxon>
        <taxon>Myxococcota</taxon>
        <taxon>Polyangia</taxon>
        <taxon>Nannocystales</taxon>
        <taxon>Nannocystaceae</taxon>
        <taxon>Nannocystis</taxon>
    </lineage>
</organism>
<sequence>MSTANDPGGAAPRKRVLIVGLEPKFVDFSQFPGLDEARLTAGLQAAEQAVAAAGFDVAWCLTDVAWEQAEPLLRERLAADEFAAIVIGAGIRTPAPLLLLFERVVNLVHEAAPRAHLCFNTSPETTAAAVLRWVRP</sequence>
<comment type="caution">
    <text evidence="1">The sequence shown here is derived from an EMBL/GenBank/DDBJ whole genome shotgun (WGS) entry which is preliminary data.</text>
</comment>
<dbReference type="EMBL" id="JAQNDN010000007">
    <property type="protein sequence ID" value="MDC0669333.1"/>
    <property type="molecule type" value="Genomic_DNA"/>
</dbReference>
<name>A0ABT5B6H9_9BACT</name>
<evidence type="ECO:0000313" key="2">
    <source>
        <dbReference type="Proteomes" id="UP001217838"/>
    </source>
</evidence>
<dbReference type="Proteomes" id="UP001217838">
    <property type="component" value="Unassembled WGS sequence"/>
</dbReference>
<evidence type="ECO:0000313" key="1">
    <source>
        <dbReference type="EMBL" id="MDC0669333.1"/>
    </source>
</evidence>
<accession>A0ABT5B6H9</accession>
<dbReference type="RefSeq" id="WP_271999132.1">
    <property type="nucleotide sequence ID" value="NZ_JAQNDN010000007.1"/>
</dbReference>
<gene>
    <name evidence="1" type="ORF">POL58_16385</name>
</gene>
<protein>
    <submittedName>
        <fullName evidence="1">Uncharacterized protein</fullName>
    </submittedName>
</protein>
<reference evidence="1 2" key="1">
    <citation type="submission" date="2022-11" db="EMBL/GenBank/DDBJ databases">
        <title>Minimal conservation of predation-associated metabolite biosynthetic gene clusters underscores biosynthetic potential of Myxococcota including descriptions for ten novel species: Archangium lansinium sp. nov., Myxococcus landrumus sp. nov., Nannocystis bai.</title>
        <authorList>
            <person name="Ahearne A."/>
            <person name="Stevens C."/>
            <person name="Dowd S."/>
        </authorList>
    </citation>
    <scope>NUCLEOTIDE SEQUENCE [LARGE SCALE GENOMIC DNA]</scope>
    <source>
        <strain evidence="1 2">NCELM</strain>
    </source>
</reference>
<keyword evidence="2" id="KW-1185">Reference proteome</keyword>
<proteinExistence type="predicted"/>